<protein>
    <submittedName>
        <fullName evidence="1">Uncharacterized protein</fullName>
    </submittedName>
</protein>
<evidence type="ECO:0000313" key="2">
    <source>
        <dbReference type="Proteomes" id="UP000002059"/>
    </source>
</evidence>
<sequence>MDQSTPAGLALTDGYLDDVHSIFDKHNHSIVLVEKCTMMWMGISQTPTDHDFLVRDSQLEDILTAFLAWEEWEQVEQDPSTCYNDPWVNQVPRFRRSVREPVHISLWPEKIYSLSVDNGPKIQVPNVVTRWD</sequence>
<accession>A0A0A2UZI5</accession>
<dbReference type="GeneID" id="9092218"/>
<dbReference type="OrthoDB" id="2959714at2759"/>
<dbReference type="AlphaFoldDB" id="A0A0A2UZI5"/>
<gene>
    <name evidence="1" type="ORF">PAAG_12695</name>
</gene>
<proteinExistence type="predicted"/>
<dbReference type="EMBL" id="KN294065">
    <property type="protein sequence ID" value="KGQ00648.1"/>
    <property type="molecule type" value="Genomic_DNA"/>
</dbReference>
<evidence type="ECO:0000313" key="1">
    <source>
        <dbReference type="EMBL" id="KGQ00648.1"/>
    </source>
</evidence>
<reference evidence="1 2" key="1">
    <citation type="journal article" date="2011" name="PLoS Genet.">
        <title>Comparative genomic analysis of human fungal pathogens causing paracoccidioidomycosis.</title>
        <authorList>
            <person name="Desjardins C.A."/>
            <person name="Champion M.D."/>
            <person name="Holder J.W."/>
            <person name="Muszewska A."/>
            <person name="Goldberg J."/>
            <person name="Bailao A.M."/>
            <person name="Brigido M.M."/>
            <person name="Ferreira M.E."/>
            <person name="Garcia A.M."/>
            <person name="Grynberg M."/>
            <person name="Gujja S."/>
            <person name="Heiman D.I."/>
            <person name="Henn M.R."/>
            <person name="Kodira C.D."/>
            <person name="Leon-Narvaez H."/>
            <person name="Longo L.V."/>
            <person name="Ma L.J."/>
            <person name="Malavazi I."/>
            <person name="Matsuo A.L."/>
            <person name="Morais F.V."/>
            <person name="Pereira M."/>
            <person name="Rodriguez-Brito S."/>
            <person name="Sakthikumar S."/>
            <person name="Salem-Izacc S.M."/>
            <person name="Sykes S.M."/>
            <person name="Teixeira M.M."/>
            <person name="Vallejo M.C."/>
            <person name="Walter M.E."/>
            <person name="Yandava C."/>
            <person name="Young S."/>
            <person name="Zeng Q."/>
            <person name="Zucker J."/>
            <person name="Felipe M.S."/>
            <person name="Goldman G.H."/>
            <person name="Haas B.J."/>
            <person name="McEwen J.G."/>
            <person name="Nino-Vega G."/>
            <person name="Puccia R."/>
            <person name="San-Blas G."/>
            <person name="Soares C.M."/>
            <person name="Birren B.W."/>
            <person name="Cuomo C.A."/>
        </authorList>
    </citation>
    <scope>NUCLEOTIDE SEQUENCE [LARGE SCALE GENOMIC DNA]</scope>
    <source>
        <strain evidence="2">ATCC MYA-826 / Pb01</strain>
    </source>
</reference>
<dbReference type="KEGG" id="pbl:PAAG_12695"/>
<dbReference type="Proteomes" id="UP000002059">
    <property type="component" value="Partially assembled WGS sequence"/>
</dbReference>
<organism evidence="1 2">
    <name type="scientific">Paracoccidioides lutzii (strain ATCC MYA-826 / Pb01)</name>
    <name type="common">Paracoccidioides brasiliensis</name>
    <dbReference type="NCBI Taxonomy" id="502779"/>
    <lineage>
        <taxon>Eukaryota</taxon>
        <taxon>Fungi</taxon>
        <taxon>Dikarya</taxon>
        <taxon>Ascomycota</taxon>
        <taxon>Pezizomycotina</taxon>
        <taxon>Eurotiomycetes</taxon>
        <taxon>Eurotiomycetidae</taxon>
        <taxon>Onygenales</taxon>
        <taxon>Ajellomycetaceae</taxon>
        <taxon>Paracoccidioides</taxon>
    </lineage>
</organism>
<dbReference type="VEuPathDB" id="FungiDB:PAAG_12695"/>
<dbReference type="RefSeq" id="XP_002789007.2">
    <property type="nucleotide sequence ID" value="XM_002788961.2"/>
</dbReference>
<name>A0A0A2UZI5_PARBA</name>
<keyword evidence="2" id="KW-1185">Reference proteome</keyword>
<dbReference type="HOGENOM" id="CLU_1917683_0_0_1"/>